<gene>
    <name evidence="1" type="ORF">M407DRAFT_12141</name>
</gene>
<evidence type="ECO:0000313" key="1">
    <source>
        <dbReference type="EMBL" id="KIO17867.1"/>
    </source>
</evidence>
<reference evidence="1 2" key="1">
    <citation type="submission" date="2014-04" db="EMBL/GenBank/DDBJ databases">
        <authorList>
            <consortium name="DOE Joint Genome Institute"/>
            <person name="Kuo A."/>
            <person name="Girlanda M."/>
            <person name="Perotto S."/>
            <person name="Kohler A."/>
            <person name="Nagy L.G."/>
            <person name="Floudas D."/>
            <person name="Copeland A."/>
            <person name="Barry K.W."/>
            <person name="Cichocki N."/>
            <person name="Veneault-Fourrey C."/>
            <person name="LaButti K."/>
            <person name="Lindquist E.A."/>
            <person name="Lipzen A."/>
            <person name="Lundell T."/>
            <person name="Morin E."/>
            <person name="Murat C."/>
            <person name="Sun H."/>
            <person name="Tunlid A."/>
            <person name="Henrissat B."/>
            <person name="Grigoriev I.V."/>
            <person name="Hibbett D.S."/>
            <person name="Martin F."/>
            <person name="Nordberg H.P."/>
            <person name="Cantor M.N."/>
            <person name="Hua S.X."/>
        </authorList>
    </citation>
    <scope>NUCLEOTIDE SEQUENCE [LARGE SCALE GENOMIC DNA]</scope>
    <source>
        <strain evidence="1 2">MUT 4182</strain>
    </source>
</reference>
<protein>
    <submittedName>
        <fullName evidence="1">Uncharacterized protein</fullName>
    </submittedName>
</protein>
<sequence length="162" mass="18237">MSCPQANDPISSSMQTTSTNVTPVIILHEPEGTPVHSRGYVVEQFASAVICGNLECVTVTRVLSKPSRRRRGRYLIARVKWDPKGGILKRSPKSTPPPQEWLPHIYEDAFTLSPPDHGDFVLRREVLIPMDARVKPRDLTTTRASLKSIATRRPRNERISSR</sequence>
<evidence type="ECO:0000313" key="2">
    <source>
        <dbReference type="Proteomes" id="UP000054248"/>
    </source>
</evidence>
<dbReference type="AlphaFoldDB" id="A0A0C3L8W6"/>
<dbReference type="Proteomes" id="UP000054248">
    <property type="component" value="Unassembled WGS sequence"/>
</dbReference>
<dbReference type="HOGENOM" id="CLU_1636660_0_0_1"/>
<dbReference type="EMBL" id="KN823335">
    <property type="protein sequence ID" value="KIO17867.1"/>
    <property type="molecule type" value="Genomic_DNA"/>
</dbReference>
<organism evidence="1 2">
    <name type="scientific">Tulasnella calospora MUT 4182</name>
    <dbReference type="NCBI Taxonomy" id="1051891"/>
    <lineage>
        <taxon>Eukaryota</taxon>
        <taxon>Fungi</taxon>
        <taxon>Dikarya</taxon>
        <taxon>Basidiomycota</taxon>
        <taxon>Agaricomycotina</taxon>
        <taxon>Agaricomycetes</taxon>
        <taxon>Cantharellales</taxon>
        <taxon>Tulasnellaceae</taxon>
        <taxon>Tulasnella</taxon>
    </lineage>
</organism>
<dbReference type="OrthoDB" id="10359035at2759"/>
<reference evidence="2" key="2">
    <citation type="submission" date="2015-01" db="EMBL/GenBank/DDBJ databases">
        <title>Evolutionary Origins and Diversification of the Mycorrhizal Mutualists.</title>
        <authorList>
            <consortium name="DOE Joint Genome Institute"/>
            <consortium name="Mycorrhizal Genomics Consortium"/>
            <person name="Kohler A."/>
            <person name="Kuo A."/>
            <person name="Nagy L.G."/>
            <person name="Floudas D."/>
            <person name="Copeland A."/>
            <person name="Barry K.W."/>
            <person name="Cichocki N."/>
            <person name="Veneault-Fourrey C."/>
            <person name="LaButti K."/>
            <person name="Lindquist E.A."/>
            <person name="Lipzen A."/>
            <person name="Lundell T."/>
            <person name="Morin E."/>
            <person name="Murat C."/>
            <person name="Riley R."/>
            <person name="Ohm R."/>
            <person name="Sun H."/>
            <person name="Tunlid A."/>
            <person name="Henrissat B."/>
            <person name="Grigoriev I.V."/>
            <person name="Hibbett D.S."/>
            <person name="Martin F."/>
        </authorList>
    </citation>
    <scope>NUCLEOTIDE SEQUENCE [LARGE SCALE GENOMIC DNA]</scope>
    <source>
        <strain evidence="2">MUT 4182</strain>
    </source>
</reference>
<name>A0A0C3L8W6_9AGAM</name>
<proteinExistence type="predicted"/>
<accession>A0A0C3L8W6</accession>
<keyword evidence="2" id="KW-1185">Reference proteome</keyword>